<dbReference type="RefSeq" id="WP_110813582.1">
    <property type="nucleotide sequence ID" value="NZ_QJTE01000002.1"/>
</dbReference>
<dbReference type="SUPFAM" id="SSF53474">
    <property type="entry name" value="alpha/beta-Hydrolases"/>
    <property type="match status" value="1"/>
</dbReference>
<sequence length="302" mass="32672">MRTLARHGDYEITLHESGAQPSDKLVVTFGGQPSDLAQSGFGTSFALSLGYDTIHVAQRFGTQYQGLPLEAFHAAVHPVSRGYADVITYGSSLGGYAALYYGGCIEARCLAAAPMLPAWKPLQLPAYRDVAVTHRALGECPASGRTPTVLYDPHVSADLYLVETMVRPVYPDLREIRLPFAGHKVLVALSQARLLRPVIETLIREDRVIDFDPPAEGTAIFHGEKGGHLMKSDPAAAKAELLMSLGLRPSKRIYNHLIQCMIKLGDLDSAQAMIDHAKASGDKNRALFPARAKSAAEAGLRV</sequence>
<accession>A0A318SSH9</accession>
<dbReference type="OrthoDB" id="7775014at2"/>
<evidence type="ECO:0000313" key="1">
    <source>
        <dbReference type="EMBL" id="PYE84492.1"/>
    </source>
</evidence>
<comment type="caution">
    <text evidence="1">The sequence shown here is derived from an EMBL/GenBank/DDBJ whole genome shotgun (WGS) entry which is preliminary data.</text>
</comment>
<dbReference type="EMBL" id="QJTE01000002">
    <property type="protein sequence ID" value="PYE84492.1"/>
    <property type="molecule type" value="Genomic_DNA"/>
</dbReference>
<keyword evidence="2" id="KW-1185">Reference proteome</keyword>
<reference evidence="1 2" key="1">
    <citation type="submission" date="2018-06" db="EMBL/GenBank/DDBJ databases">
        <title>Genomic Encyclopedia of Type Strains, Phase III (KMG-III): the genomes of soil and plant-associated and newly described type strains.</title>
        <authorList>
            <person name="Whitman W."/>
        </authorList>
    </citation>
    <scope>NUCLEOTIDE SEQUENCE [LARGE SCALE GENOMIC DNA]</scope>
    <source>
        <strain evidence="1 2">CECT 9025</strain>
    </source>
</reference>
<evidence type="ECO:0000313" key="2">
    <source>
        <dbReference type="Proteomes" id="UP000248311"/>
    </source>
</evidence>
<dbReference type="Proteomes" id="UP000248311">
    <property type="component" value="Unassembled WGS sequence"/>
</dbReference>
<proteinExistence type="predicted"/>
<gene>
    <name evidence="1" type="ORF">DFP88_102292</name>
</gene>
<organism evidence="1 2">
    <name type="scientific">Pseudoroseicyclus aestuarii</name>
    <dbReference type="NCBI Taxonomy" id="1795041"/>
    <lineage>
        <taxon>Bacteria</taxon>
        <taxon>Pseudomonadati</taxon>
        <taxon>Pseudomonadota</taxon>
        <taxon>Alphaproteobacteria</taxon>
        <taxon>Rhodobacterales</taxon>
        <taxon>Paracoccaceae</taxon>
        <taxon>Pseudoroseicyclus</taxon>
    </lineage>
</organism>
<dbReference type="InterPro" id="IPR029058">
    <property type="entry name" value="AB_hydrolase_fold"/>
</dbReference>
<protein>
    <recommendedName>
        <fullName evidence="3">Alpha/beta hydrolase</fullName>
    </recommendedName>
</protein>
<evidence type="ECO:0008006" key="3">
    <source>
        <dbReference type="Google" id="ProtNLM"/>
    </source>
</evidence>
<name>A0A318SSH9_9RHOB</name>
<dbReference type="AlphaFoldDB" id="A0A318SSH9"/>